<protein>
    <submittedName>
        <fullName evidence="2">Uncharacterized protein</fullName>
    </submittedName>
</protein>
<accession>A0AAV7GYQ6</accession>
<dbReference type="Pfam" id="PF03004">
    <property type="entry name" value="Transposase_24"/>
    <property type="match status" value="1"/>
</dbReference>
<evidence type="ECO:0000256" key="1">
    <source>
        <dbReference type="SAM" id="MobiDB-lite"/>
    </source>
</evidence>
<dbReference type="EMBL" id="JAGFBR010000005">
    <property type="protein sequence ID" value="KAH0466664.1"/>
    <property type="molecule type" value="Genomic_DNA"/>
</dbReference>
<feature type="region of interest" description="Disordered" evidence="1">
    <location>
        <begin position="146"/>
        <end position="211"/>
    </location>
</feature>
<keyword evidence="3" id="KW-1185">Reference proteome</keyword>
<feature type="region of interest" description="Disordered" evidence="1">
    <location>
        <begin position="334"/>
        <end position="354"/>
    </location>
</feature>
<reference evidence="2 3" key="1">
    <citation type="journal article" date="2021" name="Hortic Res">
        <title>Chromosome-scale assembly of the Dendrobium chrysotoxum genome enhances the understanding of orchid evolution.</title>
        <authorList>
            <person name="Zhang Y."/>
            <person name="Zhang G.Q."/>
            <person name="Zhang D."/>
            <person name="Liu X.D."/>
            <person name="Xu X.Y."/>
            <person name="Sun W.H."/>
            <person name="Yu X."/>
            <person name="Zhu X."/>
            <person name="Wang Z.W."/>
            <person name="Zhao X."/>
            <person name="Zhong W.Y."/>
            <person name="Chen H."/>
            <person name="Yin W.L."/>
            <person name="Huang T."/>
            <person name="Niu S.C."/>
            <person name="Liu Z.J."/>
        </authorList>
    </citation>
    <scope>NUCLEOTIDE SEQUENCE [LARGE SCALE GENOMIC DNA]</scope>
    <source>
        <strain evidence="2">Lindl</strain>
    </source>
</reference>
<dbReference type="InterPro" id="IPR004252">
    <property type="entry name" value="Probable_transposase_24"/>
</dbReference>
<evidence type="ECO:0000313" key="2">
    <source>
        <dbReference type="EMBL" id="KAH0466664.1"/>
    </source>
</evidence>
<sequence length="354" mass="40652">MVVVVVRSNGEWKQNAPQTRPYIGHATTTAGLHRHQIEPSLILTAAARLHKDKCKNRCFLFSHKLFMHWLTISTVKGVEGAIGIEYREKDFYWLPQHNDKIIKNFEKRGSTRMRDMFTDIRKSGQRPLWISEGVWAELSSAWGSPDYTRRRDQNRQNRASDVGGLGSSLHTGGSVPHTEHRRRLKQVLGREPTPVELHSHTHKRQEDQQWIDERARRAYEDYTRLRESQAAAGEGSSAGSTYYSDYRTWSQAVGGMQHGRVYGLGSQAYAYEGQSYSGGSFSSSTQESLYTQQIAALTVELEQVRKAQADWQMQIQQQQMHIQQQQAQMLEEMRKMREQMSSGRSTAEDETKSE</sequence>
<dbReference type="Proteomes" id="UP000775213">
    <property type="component" value="Unassembled WGS sequence"/>
</dbReference>
<evidence type="ECO:0000313" key="3">
    <source>
        <dbReference type="Proteomes" id="UP000775213"/>
    </source>
</evidence>
<dbReference type="AlphaFoldDB" id="A0AAV7GYQ6"/>
<gene>
    <name evidence="2" type="ORF">IEQ34_003902</name>
</gene>
<name>A0AAV7GYQ6_DENCH</name>
<comment type="caution">
    <text evidence="2">The sequence shown here is derived from an EMBL/GenBank/DDBJ whole genome shotgun (WGS) entry which is preliminary data.</text>
</comment>
<proteinExistence type="predicted"/>
<organism evidence="2 3">
    <name type="scientific">Dendrobium chrysotoxum</name>
    <name type="common">Orchid</name>
    <dbReference type="NCBI Taxonomy" id="161865"/>
    <lineage>
        <taxon>Eukaryota</taxon>
        <taxon>Viridiplantae</taxon>
        <taxon>Streptophyta</taxon>
        <taxon>Embryophyta</taxon>
        <taxon>Tracheophyta</taxon>
        <taxon>Spermatophyta</taxon>
        <taxon>Magnoliopsida</taxon>
        <taxon>Liliopsida</taxon>
        <taxon>Asparagales</taxon>
        <taxon>Orchidaceae</taxon>
        <taxon>Epidendroideae</taxon>
        <taxon>Malaxideae</taxon>
        <taxon>Dendrobiinae</taxon>
        <taxon>Dendrobium</taxon>
    </lineage>
</organism>